<reference evidence="1 2" key="1">
    <citation type="submission" date="2019-11" db="EMBL/GenBank/DDBJ databases">
        <title>Whole genome sequence of Oryza granulata.</title>
        <authorList>
            <person name="Li W."/>
        </authorList>
    </citation>
    <scope>NUCLEOTIDE SEQUENCE [LARGE SCALE GENOMIC DNA]</scope>
    <source>
        <strain evidence="2">cv. Menghai</strain>
        <tissue evidence="1">Leaf</tissue>
    </source>
</reference>
<dbReference type="AlphaFoldDB" id="A0A6G1DH88"/>
<dbReference type="EMBL" id="SPHZ02000006">
    <property type="protein sequence ID" value="KAF0911564.1"/>
    <property type="molecule type" value="Genomic_DNA"/>
</dbReference>
<evidence type="ECO:0000313" key="2">
    <source>
        <dbReference type="Proteomes" id="UP000479710"/>
    </source>
</evidence>
<accession>A0A6G1DH88</accession>
<protein>
    <submittedName>
        <fullName evidence="1">Uncharacterized protein</fullName>
    </submittedName>
</protein>
<keyword evidence="2" id="KW-1185">Reference proteome</keyword>
<evidence type="ECO:0000313" key="1">
    <source>
        <dbReference type="EMBL" id="KAF0911564.1"/>
    </source>
</evidence>
<organism evidence="1 2">
    <name type="scientific">Oryza meyeriana var. granulata</name>
    <dbReference type="NCBI Taxonomy" id="110450"/>
    <lineage>
        <taxon>Eukaryota</taxon>
        <taxon>Viridiplantae</taxon>
        <taxon>Streptophyta</taxon>
        <taxon>Embryophyta</taxon>
        <taxon>Tracheophyta</taxon>
        <taxon>Spermatophyta</taxon>
        <taxon>Magnoliopsida</taxon>
        <taxon>Liliopsida</taxon>
        <taxon>Poales</taxon>
        <taxon>Poaceae</taxon>
        <taxon>BOP clade</taxon>
        <taxon>Oryzoideae</taxon>
        <taxon>Oryzeae</taxon>
        <taxon>Oryzinae</taxon>
        <taxon>Oryza</taxon>
        <taxon>Oryza meyeriana</taxon>
    </lineage>
</organism>
<name>A0A6G1DH88_9ORYZ</name>
<comment type="caution">
    <text evidence="1">The sequence shown here is derived from an EMBL/GenBank/DDBJ whole genome shotgun (WGS) entry which is preliminary data.</text>
</comment>
<gene>
    <name evidence="1" type="ORF">E2562_011190</name>
</gene>
<sequence>MSSVSSKRCLLEMKNCAKTISTKIAIMPSCQRSPSRHPMEIIGAAADAFKSSGESTNNALMLVITSSPRRRSYLATLLATPSRLLSSPHHPIGGRQLVTSPEITIKLSRGDHWSCCGREWCPRRSRQSHRRPQACYFHRRYLFYSHLCQLSRGIIAIAKPIPELAALRTCRIVASQRPHATAYTNLYFNSLSYNVDTTTMKRGVKPCSIRLSIAPTIFNDFFITLI</sequence>
<dbReference type="Proteomes" id="UP000479710">
    <property type="component" value="Unassembled WGS sequence"/>
</dbReference>
<proteinExistence type="predicted"/>